<dbReference type="SUPFAM" id="SSF56317">
    <property type="entry name" value="Carbon-nitrogen hydrolase"/>
    <property type="match status" value="1"/>
</dbReference>
<proteinExistence type="predicted"/>
<sequence length="69" mass="7737">MRIGGVPLNIVWESPEINMKIIERLFAGASVAGVELIVFPETTLSGFTRNAERAYVRDASSFFKKQVDY</sequence>
<reference evidence="2" key="1">
    <citation type="journal article" date="2020" name="mSystems">
        <title>Genome- and Community-Level Interaction Insights into Carbon Utilization and Element Cycling Functions of Hydrothermarchaeota in Hydrothermal Sediment.</title>
        <authorList>
            <person name="Zhou Z."/>
            <person name="Liu Y."/>
            <person name="Xu W."/>
            <person name="Pan J."/>
            <person name="Luo Z.H."/>
            <person name="Li M."/>
        </authorList>
    </citation>
    <scope>NUCLEOTIDE SEQUENCE [LARGE SCALE GENOMIC DNA]</scope>
    <source>
        <strain evidence="2">SpSt-1179</strain>
    </source>
</reference>
<dbReference type="AlphaFoldDB" id="A0A7C1H4D2"/>
<dbReference type="PROSITE" id="PS50263">
    <property type="entry name" value="CN_HYDROLASE"/>
    <property type="match status" value="1"/>
</dbReference>
<gene>
    <name evidence="2" type="ORF">ENN47_08490</name>
</gene>
<dbReference type="Gene3D" id="3.60.110.10">
    <property type="entry name" value="Carbon-nitrogen hydrolase"/>
    <property type="match status" value="1"/>
</dbReference>
<feature type="domain" description="CN hydrolase" evidence="1">
    <location>
        <begin position="1"/>
        <end position="69"/>
    </location>
</feature>
<evidence type="ECO:0000313" key="2">
    <source>
        <dbReference type="EMBL" id="HDP78205.1"/>
    </source>
</evidence>
<protein>
    <submittedName>
        <fullName evidence="2">Nitrilase</fullName>
    </submittedName>
</protein>
<dbReference type="InterPro" id="IPR036526">
    <property type="entry name" value="C-N_Hydrolase_sf"/>
</dbReference>
<name>A0A7C1H4D2_9BACT</name>
<organism evidence="2">
    <name type="scientific">Mesotoga infera</name>
    <dbReference type="NCBI Taxonomy" id="1236046"/>
    <lineage>
        <taxon>Bacteria</taxon>
        <taxon>Thermotogati</taxon>
        <taxon>Thermotogota</taxon>
        <taxon>Thermotogae</taxon>
        <taxon>Kosmotogales</taxon>
        <taxon>Kosmotogaceae</taxon>
        <taxon>Mesotoga</taxon>
    </lineage>
</organism>
<comment type="caution">
    <text evidence="2">The sequence shown here is derived from an EMBL/GenBank/DDBJ whole genome shotgun (WGS) entry which is preliminary data.</text>
</comment>
<dbReference type="InterPro" id="IPR003010">
    <property type="entry name" value="C-N_Hydrolase"/>
</dbReference>
<dbReference type="EMBL" id="DSBT01000250">
    <property type="protein sequence ID" value="HDP78205.1"/>
    <property type="molecule type" value="Genomic_DNA"/>
</dbReference>
<evidence type="ECO:0000259" key="1">
    <source>
        <dbReference type="PROSITE" id="PS50263"/>
    </source>
</evidence>
<accession>A0A7C1H4D2</accession>
<dbReference type="Proteomes" id="UP000886198">
    <property type="component" value="Unassembled WGS sequence"/>
</dbReference>
<feature type="non-terminal residue" evidence="2">
    <location>
        <position position="69"/>
    </location>
</feature>